<reference evidence="3" key="1">
    <citation type="journal article" date="2019" name="Int. J. Syst. Evol. Microbiol.">
        <title>The Global Catalogue of Microorganisms (GCM) 10K type strain sequencing project: providing services to taxonomists for standard genome sequencing and annotation.</title>
        <authorList>
            <consortium name="The Broad Institute Genomics Platform"/>
            <consortium name="The Broad Institute Genome Sequencing Center for Infectious Disease"/>
            <person name="Wu L."/>
            <person name="Ma J."/>
        </authorList>
    </citation>
    <scope>NUCLEOTIDE SEQUENCE [LARGE SCALE GENOMIC DNA]</scope>
    <source>
        <strain evidence="3">JCM 16703</strain>
    </source>
</reference>
<sequence length="179" mass="18730">MHLSARPSLAAVAAASLGALGALAAVPHADAATTGISTASAGDVRVVTYKGDGVSVRRASHQLGRLADTSKDFQLAVKKGLDDLWTEDNGGKASCATAPVVVVKKWRSDGWATLTDIGTFAPCPTGGHQAIWRTIDGTWTEILGTQEVPKCSKLRKLEVPKNMWKQCYAGGKVVAYTGP</sequence>
<organism evidence="2 3">
    <name type="scientific">Nocardioides fonticola</name>
    <dbReference type="NCBI Taxonomy" id="450363"/>
    <lineage>
        <taxon>Bacteria</taxon>
        <taxon>Bacillati</taxon>
        <taxon>Actinomycetota</taxon>
        <taxon>Actinomycetes</taxon>
        <taxon>Propionibacteriales</taxon>
        <taxon>Nocardioidaceae</taxon>
        <taxon>Nocardioides</taxon>
    </lineage>
</organism>
<keyword evidence="1" id="KW-0732">Signal</keyword>
<dbReference type="RefSeq" id="WP_344731578.1">
    <property type="nucleotide sequence ID" value="NZ_BAAAZH010000003.1"/>
</dbReference>
<proteinExistence type="predicted"/>
<keyword evidence="3" id="KW-1185">Reference proteome</keyword>
<dbReference type="Proteomes" id="UP001501495">
    <property type="component" value="Unassembled WGS sequence"/>
</dbReference>
<comment type="caution">
    <text evidence="2">The sequence shown here is derived from an EMBL/GenBank/DDBJ whole genome shotgun (WGS) entry which is preliminary data.</text>
</comment>
<dbReference type="EMBL" id="BAAAZH010000003">
    <property type="protein sequence ID" value="GAA4109830.1"/>
    <property type="molecule type" value="Genomic_DNA"/>
</dbReference>
<feature type="signal peptide" evidence="1">
    <location>
        <begin position="1"/>
        <end position="24"/>
    </location>
</feature>
<accession>A0ABP7XAW2</accession>
<evidence type="ECO:0000313" key="2">
    <source>
        <dbReference type="EMBL" id="GAA4109830.1"/>
    </source>
</evidence>
<protein>
    <recommendedName>
        <fullName evidence="4">Secreted protein</fullName>
    </recommendedName>
</protein>
<evidence type="ECO:0000256" key="1">
    <source>
        <dbReference type="SAM" id="SignalP"/>
    </source>
</evidence>
<evidence type="ECO:0008006" key="4">
    <source>
        <dbReference type="Google" id="ProtNLM"/>
    </source>
</evidence>
<evidence type="ECO:0000313" key="3">
    <source>
        <dbReference type="Proteomes" id="UP001501495"/>
    </source>
</evidence>
<name>A0ABP7XAW2_9ACTN</name>
<gene>
    <name evidence="2" type="ORF">GCM10022215_04520</name>
</gene>
<feature type="chain" id="PRO_5046847967" description="Secreted protein" evidence="1">
    <location>
        <begin position="25"/>
        <end position="179"/>
    </location>
</feature>